<dbReference type="Pfam" id="PF17778">
    <property type="entry name" value="WHD_BLACT"/>
    <property type="match status" value="1"/>
</dbReference>
<keyword evidence="3" id="KW-1185">Reference proteome</keyword>
<gene>
    <name evidence="2" type="ORF">CLV41_1011332</name>
</gene>
<accession>A0A2S3V4G1</accession>
<dbReference type="InterPro" id="IPR041516">
    <property type="entry name" value="LACTB2_WH"/>
</dbReference>
<dbReference type="EMBL" id="PPCN01000001">
    <property type="protein sequence ID" value="POF34872.1"/>
    <property type="molecule type" value="Genomic_DNA"/>
</dbReference>
<feature type="domain" description="Metallo-beta-lactamase" evidence="1">
    <location>
        <begin position="86"/>
        <end position="262"/>
    </location>
</feature>
<dbReference type="CDD" id="cd16278">
    <property type="entry name" value="metallo-hydrolase-like_MBL-fold"/>
    <property type="match status" value="1"/>
</dbReference>
<dbReference type="Pfam" id="PF00753">
    <property type="entry name" value="Lactamase_B"/>
    <property type="match status" value="1"/>
</dbReference>
<dbReference type="SUPFAM" id="SSF56281">
    <property type="entry name" value="Metallo-hydrolase/oxidoreductase"/>
    <property type="match status" value="1"/>
</dbReference>
<proteinExistence type="predicted"/>
<dbReference type="InterPro" id="IPR036388">
    <property type="entry name" value="WH-like_DNA-bd_sf"/>
</dbReference>
<evidence type="ECO:0000313" key="2">
    <source>
        <dbReference type="EMBL" id="POF34872.1"/>
    </source>
</evidence>
<protein>
    <submittedName>
        <fullName evidence="2">Glyoxylase-like metal-dependent hydrolase (Beta-lactamase superfamily II)</fullName>
    </submittedName>
</protein>
<keyword evidence="2" id="KW-0378">Hydrolase</keyword>
<dbReference type="Proteomes" id="UP000236959">
    <property type="component" value="Unassembled WGS sequence"/>
</dbReference>
<dbReference type="GO" id="GO:0016787">
    <property type="term" value="F:hydrolase activity"/>
    <property type="evidence" value="ECO:0007669"/>
    <property type="project" value="UniProtKB-KW"/>
</dbReference>
<dbReference type="InterPro" id="IPR036866">
    <property type="entry name" value="RibonucZ/Hydroxyglut_hydro"/>
</dbReference>
<name>A0A2S3V4G1_9HYPH</name>
<dbReference type="PANTHER" id="PTHR23131">
    <property type="entry name" value="ENDORIBONUCLEASE LACTB2"/>
    <property type="match status" value="1"/>
</dbReference>
<dbReference type="PANTHER" id="PTHR23131:SF0">
    <property type="entry name" value="ENDORIBONUCLEASE LACTB2"/>
    <property type="match status" value="1"/>
</dbReference>
<evidence type="ECO:0000313" key="3">
    <source>
        <dbReference type="Proteomes" id="UP000236959"/>
    </source>
</evidence>
<dbReference type="InterPro" id="IPR050662">
    <property type="entry name" value="Sec-metab_biosynth-thioest"/>
</dbReference>
<dbReference type="InterPro" id="IPR001279">
    <property type="entry name" value="Metallo-B-lactamas"/>
</dbReference>
<sequence length="351" mass="37778">MTYIRVRTAGDRADHGGGLPDTTDGLAIAFHIKQSHLPPVTSLYFAAQTDMRHDRDFDPNYGIAVEILPGVRRLTAKNSGPFTFFGTNTYLLGTSRLAVVDPGPADEAHVETILKAASGASVEAIVVSHTHVDHSPAARLLKEKTGAPIIGCGIHKAARELMENEINPLDASGDREYAPDRQLHEGDVLSAAGMSLQTIETPGHTANHLCFALAEENLLLSADHVMGWSTSIVAPPDGSMRDYMDSIDKLLNREEQIYLPGHGGVIHDALSYVGDLKQHRLNREASVLRELAETPLTIPQIVVRLYADVDPALHRAAGLSVFAHLEDLAGRGLVSASPALSLTATFTLRTS</sequence>
<reference evidence="2 3" key="1">
    <citation type="submission" date="2018-01" db="EMBL/GenBank/DDBJ databases">
        <title>Genomic Encyclopedia of Archaeal and Bacterial Type Strains, Phase II (KMG-II): from individual species to whole genera.</title>
        <authorList>
            <person name="Goeker M."/>
        </authorList>
    </citation>
    <scope>NUCLEOTIDE SEQUENCE [LARGE SCALE GENOMIC DNA]</scope>
    <source>
        <strain evidence="2 3">DSM 17023</strain>
    </source>
</reference>
<dbReference type="Gene3D" id="1.10.10.10">
    <property type="entry name" value="Winged helix-like DNA-binding domain superfamily/Winged helix DNA-binding domain"/>
    <property type="match status" value="1"/>
</dbReference>
<comment type="caution">
    <text evidence="2">The sequence shown here is derived from an EMBL/GenBank/DDBJ whole genome shotgun (WGS) entry which is preliminary data.</text>
</comment>
<dbReference type="SMART" id="SM00849">
    <property type="entry name" value="Lactamase_B"/>
    <property type="match status" value="1"/>
</dbReference>
<dbReference type="AlphaFoldDB" id="A0A2S3V4G1"/>
<organism evidence="2 3">
    <name type="scientific">Roseibium marinum</name>
    <dbReference type="NCBI Taxonomy" id="281252"/>
    <lineage>
        <taxon>Bacteria</taxon>
        <taxon>Pseudomonadati</taxon>
        <taxon>Pseudomonadota</taxon>
        <taxon>Alphaproteobacteria</taxon>
        <taxon>Hyphomicrobiales</taxon>
        <taxon>Stappiaceae</taxon>
        <taxon>Roseibium</taxon>
    </lineage>
</organism>
<dbReference type="Gene3D" id="3.60.15.10">
    <property type="entry name" value="Ribonuclease Z/Hydroxyacylglutathione hydrolase-like"/>
    <property type="match status" value="1"/>
</dbReference>
<evidence type="ECO:0000259" key="1">
    <source>
        <dbReference type="SMART" id="SM00849"/>
    </source>
</evidence>